<name>A0A8C0GW17_CHEAB</name>
<accession>A0A8C0GW17</accession>
<keyword evidence="3" id="KW-1185">Reference proteome</keyword>
<evidence type="ECO:0000256" key="1">
    <source>
        <dbReference type="SAM" id="MobiDB-lite"/>
    </source>
</evidence>
<dbReference type="Ensembl" id="ENSCABT00000011118.1">
    <property type="protein sequence ID" value="ENSCABP00000010150.1"/>
    <property type="gene ID" value="ENSCABG00000007610.1"/>
</dbReference>
<evidence type="ECO:0000313" key="3">
    <source>
        <dbReference type="Proteomes" id="UP000694404"/>
    </source>
</evidence>
<protein>
    <submittedName>
        <fullName evidence="2">Uncharacterized protein</fullName>
    </submittedName>
</protein>
<feature type="region of interest" description="Disordered" evidence="1">
    <location>
        <begin position="83"/>
        <end position="111"/>
    </location>
</feature>
<reference evidence="2" key="2">
    <citation type="submission" date="2025-09" db="UniProtKB">
        <authorList>
            <consortium name="Ensembl"/>
        </authorList>
    </citation>
    <scope>IDENTIFICATION</scope>
</reference>
<dbReference type="AlphaFoldDB" id="A0A8C0GW17"/>
<proteinExistence type="predicted"/>
<reference evidence="2" key="1">
    <citation type="submission" date="2025-08" db="UniProtKB">
        <authorList>
            <consortium name="Ensembl"/>
        </authorList>
    </citation>
    <scope>IDENTIFICATION</scope>
</reference>
<feature type="region of interest" description="Disordered" evidence="1">
    <location>
        <begin position="1"/>
        <end position="29"/>
    </location>
</feature>
<evidence type="ECO:0000313" key="2">
    <source>
        <dbReference type="Ensembl" id="ENSCABP00000010150.1"/>
    </source>
</evidence>
<sequence length="111" mass="12169">PTLQNENPDSVIKRTMLPPDAKTEELQAGASEVSYVKDCAVSPITDIDDFISKLNSSEARTSQSLLTVASPRDEYTAECSCETEEGCSINSEPDIAKKELSEKTKSKNKQR</sequence>
<organism evidence="2 3">
    <name type="scientific">Chelonoidis abingdonii</name>
    <name type="common">Abingdon island giant tortoise</name>
    <name type="synonym">Testudo abingdonii</name>
    <dbReference type="NCBI Taxonomy" id="106734"/>
    <lineage>
        <taxon>Eukaryota</taxon>
        <taxon>Metazoa</taxon>
        <taxon>Chordata</taxon>
        <taxon>Craniata</taxon>
        <taxon>Vertebrata</taxon>
        <taxon>Euteleostomi</taxon>
        <taxon>Archelosauria</taxon>
        <taxon>Testudinata</taxon>
        <taxon>Testudines</taxon>
        <taxon>Cryptodira</taxon>
        <taxon>Durocryptodira</taxon>
        <taxon>Testudinoidea</taxon>
        <taxon>Testudinidae</taxon>
        <taxon>Chelonoidis</taxon>
    </lineage>
</organism>
<dbReference type="Proteomes" id="UP000694404">
    <property type="component" value="Unplaced"/>
</dbReference>
<feature type="compositionally biased region" description="Basic and acidic residues" evidence="1">
    <location>
        <begin position="94"/>
        <end position="105"/>
    </location>
</feature>